<gene>
    <name evidence="1" type="ORF">JDN41_09260</name>
</gene>
<evidence type="ECO:0000313" key="2">
    <source>
        <dbReference type="Proteomes" id="UP000623250"/>
    </source>
</evidence>
<accession>A0A8I1GFA8</accession>
<reference evidence="1 2" key="1">
    <citation type="submission" date="2020-12" db="EMBL/GenBank/DDBJ databases">
        <title>Revised draft genomes of Rhodomicrobium vannielii ATCC 17100 and Rhodomicrobium udaipurense JA643.</title>
        <authorList>
            <person name="Conners E.M."/>
            <person name="Davenport E.J."/>
            <person name="Bose A."/>
        </authorList>
    </citation>
    <scope>NUCLEOTIDE SEQUENCE [LARGE SCALE GENOMIC DNA]</scope>
    <source>
        <strain evidence="1 2">JA643</strain>
    </source>
</reference>
<comment type="caution">
    <text evidence="1">The sequence shown here is derived from an EMBL/GenBank/DDBJ whole genome shotgun (WGS) entry which is preliminary data.</text>
</comment>
<dbReference type="Proteomes" id="UP000623250">
    <property type="component" value="Unassembled WGS sequence"/>
</dbReference>
<dbReference type="EMBL" id="JAEMUK010000017">
    <property type="protein sequence ID" value="MBJ7543749.1"/>
    <property type="molecule type" value="Genomic_DNA"/>
</dbReference>
<dbReference type="RefSeq" id="WP_037233594.1">
    <property type="nucleotide sequence ID" value="NZ_JAEMUK010000017.1"/>
</dbReference>
<organism evidence="1 2">
    <name type="scientific">Rhodomicrobium udaipurense</name>
    <dbReference type="NCBI Taxonomy" id="1202716"/>
    <lineage>
        <taxon>Bacteria</taxon>
        <taxon>Pseudomonadati</taxon>
        <taxon>Pseudomonadota</taxon>
        <taxon>Alphaproteobacteria</taxon>
        <taxon>Hyphomicrobiales</taxon>
        <taxon>Hyphomicrobiaceae</taxon>
        <taxon>Rhodomicrobium</taxon>
    </lineage>
</organism>
<keyword evidence="2" id="KW-1185">Reference proteome</keyword>
<sequence>MAEAAVTALLDGATSAAASYLGAQTTAKAAKEAAALQQKRYDQAVSYQEPYLTAGTNALTLFNNATGANGSAAQTSYYESFQTDPGFTASVNYGLSKIESSAAASGMGLSGNTLAALQDYSQTSLSDAYQTRLNNLYKTATLGANAANSLTSAATSSASSTSSTLLSAASTEAAALTSAVNSLTGSAKNLASFYYGS</sequence>
<proteinExistence type="predicted"/>
<protein>
    <submittedName>
        <fullName evidence="1">Uncharacterized protein</fullName>
    </submittedName>
</protein>
<dbReference type="AlphaFoldDB" id="A0A8I1GFA8"/>
<evidence type="ECO:0000313" key="1">
    <source>
        <dbReference type="EMBL" id="MBJ7543749.1"/>
    </source>
</evidence>
<name>A0A8I1GFA8_9HYPH</name>